<name>A0AA39FT83_MICHY</name>
<gene>
    <name evidence="2" type="ORF">PV327_008839</name>
</gene>
<comment type="caution">
    <text evidence="2">The sequence shown here is derived from an EMBL/GenBank/DDBJ whole genome shotgun (WGS) entry which is preliminary data.</text>
</comment>
<evidence type="ECO:0000313" key="3">
    <source>
        <dbReference type="Proteomes" id="UP001168972"/>
    </source>
</evidence>
<evidence type="ECO:0000256" key="1">
    <source>
        <dbReference type="SAM" id="MobiDB-lite"/>
    </source>
</evidence>
<dbReference type="AlphaFoldDB" id="A0AA39FT83"/>
<feature type="compositionally biased region" description="Polar residues" evidence="1">
    <location>
        <begin position="117"/>
        <end position="134"/>
    </location>
</feature>
<dbReference type="Proteomes" id="UP001168972">
    <property type="component" value="Unassembled WGS sequence"/>
</dbReference>
<feature type="region of interest" description="Disordered" evidence="1">
    <location>
        <begin position="98"/>
        <end position="155"/>
    </location>
</feature>
<accession>A0AA39FT83</accession>
<sequence>MSESHNINCQSQVITEDLVMKEISSLKEQVNRFQIQYLESMSELISLIKLISEKCIPNGLSVGTSIQPPNSSTPVNKALPVVPYQQQNLQRPREQLSLSVVSSQPSSRSPPPKYSDQIHQSTASHEAQPSASRTNKMKRWNKRSWDTESYSHNRHGQRYTQIRCRRNSVHIFNYY</sequence>
<proteinExistence type="predicted"/>
<dbReference type="EMBL" id="JAQQBR010000005">
    <property type="protein sequence ID" value="KAK0175055.1"/>
    <property type="molecule type" value="Genomic_DNA"/>
</dbReference>
<keyword evidence="3" id="KW-1185">Reference proteome</keyword>
<organism evidence="2 3">
    <name type="scientific">Microctonus hyperodae</name>
    <name type="common">Parasitoid wasp</name>
    <dbReference type="NCBI Taxonomy" id="165561"/>
    <lineage>
        <taxon>Eukaryota</taxon>
        <taxon>Metazoa</taxon>
        <taxon>Ecdysozoa</taxon>
        <taxon>Arthropoda</taxon>
        <taxon>Hexapoda</taxon>
        <taxon>Insecta</taxon>
        <taxon>Pterygota</taxon>
        <taxon>Neoptera</taxon>
        <taxon>Endopterygota</taxon>
        <taxon>Hymenoptera</taxon>
        <taxon>Apocrita</taxon>
        <taxon>Ichneumonoidea</taxon>
        <taxon>Braconidae</taxon>
        <taxon>Euphorinae</taxon>
        <taxon>Microctonus</taxon>
    </lineage>
</organism>
<reference evidence="2" key="2">
    <citation type="submission" date="2023-03" db="EMBL/GenBank/DDBJ databases">
        <authorList>
            <person name="Inwood S.N."/>
            <person name="Skelly J.G."/>
            <person name="Guhlin J."/>
            <person name="Harrop T.W.R."/>
            <person name="Goldson S.G."/>
            <person name="Dearden P.K."/>
        </authorList>
    </citation>
    <scope>NUCLEOTIDE SEQUENCE</scope>
    <source>
        <strain evidence="2">Lincoln</strain>
        <tissue evidence="2">Whole body</tissue>
    </source>
</reference>
<reference evidence="2" key="1">
    <citation type="journal article" date="2023" name="bioRxiv">
        <title>Scaffold-level genome assemblies of two parasitoid biocontrol wasps reveal the parthenogenesis mechanism and an associated novel virus.</title>
        <authorList>
            <person name="Inwood S."/>
            <person name="Skelly J."/>
            <person name="Guhlin J."/>
            <person name="Harrop T."/>
            <person name="Goldson S."/>
            <person name="Dearden P."/>
        </authorList>
    </citation>
    <scope>NUCLEOTIDE SEQUENCE</scope>
    <source>
        <strain evidence="2">Lincoln</strain>
        <tissue evidence="2">Whole body</tissue>
    </source>
</reference>
<feature type="compositionally biased region" description="Low complexity" evidence="1">
    <location>
        <begin position="98"/>
        <end position="107"/>
    </location>
</feature>
<evidence type="ECO:0000313" key="2">
    <source>
        <dbReference type="EMBL" id="KAK0175055.1"/>
    </source>
</evidence>
<protein>
    <submittedName>
        <fullName evidence="2">Uncharacterized protein</fullName>
    </submittedName>
</protein>